<organism evidence="1 2">
    <name type="scientific">Acinetobacter albensis</name>
    <dbReference type="NCBI Taxonomy" id="1673609"/>
    <lineage>
        <taxon>Bacteria</taxon>
        <taxon>Pseudomonadati</taxon>
        <taxon>Pseudomonadota</taxon>
        <taxon>Gammaproteobacteria</taxon>
        <taxon>Moraxellales</taxon>
        <taxon>Moraxellaceae</taxon>
        <taxon>Acinetobacter</taxon>
    </lineage>
</organism>
<proteinExistence type="predicted"/>
<reference evidence="1 2" key="1">
    <citation type="submission" date="2024-12" db="EMBL/GenBank/DDBJ databases">
        <title>C001-4G Acinetobacter sp. assembled genome.</title>
        <authorList>
            <person name="D'Arcy K."/>
            <person name="Kingdon A.D.H."/>
            <person name="Breen A."/>
            <person name="Mckeown C."/>
            <person name="Allman E."/>
            <person name="Sharma P."/>
            <person name="Mcleman A."/>
            <person name="Roberts A.P."/>
        </authorList>
    </citation>
    <scope>NUCLEOTIDE SEQUENCE [LARGE SCALE GENOMIC DNA]</scope>
    <source>
        <strain evidence="1 2">C1-4G</strain>
    </source>
</reference>
<keyword evidence="2" id="KW-1185">Reference proteome</keyword>
<dbReference type="Proteomes" id="UP001632339">
    <property type="component" value="Unassembled WGS sequence"/>
</dbReference>
<evidence type="ECO:0000313" key="2">
    <source>
        <dbReference type="Proteomes" id="UP001632339"/>
    </source>
</evidence>
<evidence type="ECO:0000313" key="1">
    <source>
        <dbReference type="EMBL" id="MFN0297701.1"/>
    </source>
</evidence>
<gene>
    <name evidence="1" type="ORF">ACKVE0_09235</name>
</gene>
<sequence>MNILNGTEAFAAMTSGQKIECRVIESDHDFGDIRNFPATVLIDAGYEFRIAVVYMTIGEMQVPESIKDAPAKGIQCFLPSVLTEVLSKAFKWKNSDSDLALMQRGQVHLVQQHAEIHAQALIKVSGGSLENVQNSTSDDVVEKTFDSQSNIQITEQGPVTVVEDSLIVEPIETDAVKLVEKFTADINAAETVDAALTEDPVQLSQSMKMEYMVALTGATQLDAIAGLENEVNKDSRLLDNHKGILNTYIKTRRRVINEASKPTEIAEPIHEHPEHLKEILADIALAKTPVEVNAQIKYTKSWSEGQRKPVIMAMNARLIELSQLNIEVTETPSLMVQIQNAPDLTALDVLEIDVGSRHPGIQPKLMSCVTKRRFELENGINPLEASV</sequence>
<protein>
    <submittedName>
        <fullName evidence="1">Uncharacterized protein</fullName>
    </submittedName>
</protein>
<accession>A0ABW9JVA1</accession>
<dbReference type="RefSeq" id="WP_409140270.1">
    <property type="nucleotide sequence ID" value="NZ_JBJXCW010000008.1"/>
</dbReference>
<comment type="caution">
    <text evidence="1">The sequence shown here is derived from an EMBL/GenBank/DDBJ whole genome shotgun (WGS) entry which is preliminary data.</text>
</comment>
<dbReference type="EMBL" id="JBJXCW010000008">
    <property type="protein sequence ID" value="MFN0297701.1"/>
    <property type="molecule type" value="Genomic_DNA"/>
</dbReference>
<name>A0ABW9JVA1_9GAMM</name>